<dbReference type="SUPFAM" id="SSF47781">
    <property type="entry name" value="RuvA domain 2-like"/>
    <property type="match status" value="1"/>
</dbReference>
<dbReference type="GO" id="GO:0005524">
    <property type="term" value="F:ATP binding"/>
    <property type="evidence" value="ECO:0007669"/>
    <property type="project" value="InterPro"/>
</dbReference>
<proteinExistence type="inferred from homology"/>
<comment type="function">
    <text evidence="6">The RuvA-RuvB-RuvC complex processes Holliday junction (HJ) DNA during genetic recombination and DNA repair, while the RuvA-RuvB complex plays an important role in the rescue of blocked DNA replication forks via replication fork reversal (RFR). RuvA specifically binds to HJ cruciform DNA, conferring on it an open structure. The RuvB hexamer acts as an ATP-dependent pump, pulling dsDNA into and through the RuvAB complex. HJ branch migration allows RuvC to scan DNA until it finds its consensus sequence, where it cleaves and resolves the cruciform DNA.</text>
</comment>
<keyword evidence="5 6" id="KW-0234">DNA repair</keyword>
<dbReference type="InterPro" id="IPR010994">
    <property type="entry name" value="RuvA_2-like"/>
</dbReference>
<dbReference type="InterPro" id="IPR003583">
    <property type="entry name" value="Hlx-hairpin-Hlx_DNA-bd_motif"/>
</dbReference>
<keyword evidence="1 6" id="KW-0963">Cytoplasm</keyword>
<evidence type="ECO:0000256" key="5">
    <source>
        <dbReference type="ARBA" id="ARBA00023204"/>
    </source>
</evidence>
<dbReference type="Pfam" id="PF07499">
    <property type="entry name" value="RuvA_C"/>
    <property type="match status" value="1"/>
</dbReference>
<dbReference type="SUPFAM" id="SSF50249">
    <property type="entry name" value="Nucleic acid-binding proteins"/>
    <property type="match status" value="1"/>
</dbReference>
<sequence>MISFIRGKILNKRKNFVIVDCHDIGYQVFVNPVVHAELELGQSIEFYTHHHIKEDALDLYGFNNLEELELFELLLSISGVGPRSALGIMAASSVNELKESIARGDSSSLTKVSGIGKKTAERIVLELRDKMDVLTSSEISTSGENSASSDEIDALISLGYSLQQAREALREVNPLLKNSGERIREALRKMGR</sequence>
<evidence type="ECO:0000256" key="3">
    <source>
        <dbReference type="ARBA" id="ARBA00023125"/>
    </source>
</evidence>
<name>A0A0G0PW11_9BACT</name>
<comment type="subcellular location">
    <subcellularLocation>
        <location evidence="6">Cytoplasm</location>
    </subcellularLocation>
</comment>
<dbReference type="Pfam" id="PF01330">
    <property type="entry name" value="RuvA_N"/>
    <property type="match status" value="1"/>
</dbReference>
<dbReference type="GO" id="GO:0000400">
    <property type="term" value="F:four-way junction DNA binding"/>
    <property type="evidence" value="ECO:0007669"/>
    <property type="project" value="UniProtKB-UniRule"/>
</dbReference>
<dbReference type="GO" id="GO:0006310">
    <property type="term" value="P:DNA recombination"/>
    <property type="evidence" value="ECO:0007669"/>
    <property type="project" value="UniProtKB-UniRule"/>
</dbReference>
<keyword evidence="2 6" id="KW-0227">DNA damage</keyword>
<dbReference type="GO" id="GO:0006281">
    <property type="term" value="P:DNA repair"/>
    <property type="evidence" value="ECO:0007669"/>
    <property type="project" value="UniProtKB-UniRule"/>
</dbReference>
<keyword evidence="8" id="KW-0547">Nucleotide-binding</keyword>
<comment type="caution">
    <text evidence="6">Lacks conserved residue(s) required for the propagation of feature annotation.</text>
</comment>
<keyword evidence="8" id="KW-0347">Helicase</keyword>
<dbReference type="InterPro" id="IPR013849">
    <property type="entry name" value="DNA_helicase_Holl-junc_RuvA_I"/>
</dbReference>
<dbReference type="Pfam" id="PF14520">
    <property type="entry name" value="HHH_5"/>
    <property type="match status" value="1"/>
</dbReference>
<keyword evidence="4 6" id="KW-0233">DNA recombination</keyword>
<feature type="region of interest" description="Domain III" evidence="6">
    <location>
        <begin position="145"/>
        <end position="192"/>
    </location>
</feature>
<feature type="domain" description="Helix-hairpin-helix DNA-binding motif class 1" evidence="7">
    <location>
        <begin position="107"/>
        <end position="126"/>
    </location>
</feature>
<comment type="caution">
    <text evidence="8">The sequence shown here is derived from an EMBL/GenBank/DDBJ whole genome shotgun (WGS) entry which is preliminary data.</text>
</comment>
<accession>A0A0G0PW11</accession>
<reference evidence="8 9" key="1">
    <citation type="journal article" date="2015" name="Nature">
        <title>rRNA introns, odd ribosomes, and small enigmatic genomes across a large radiation of phyla.</title>
        <authorList>
            <person name="Brown C.T."/>
            <person name="Hug L.A."/>
            <person name="Thomas B.C."/>
            <person name="Sharon I."/>
            <person name="Castelle C.J."/>
            <person name="Singh A."/>
            <person name="Wilkins M.J."/>
            <person name="Williams K.H."/>
            <person name="Banfield J.F."/>
        </authorList>
    </citation>
    <scope>NUCLEOTIDE SEQUENCE [LARGE SCALE GENOMIC DNA]</scope>
</reference>
<dbReference type="InterPro" id="IPR036267">
    <property type="entry name" value="RuvA_C_sf"/>
</dbReference>
<gene>
    <name evidence="6" type="primary">ruvA</name>
    <name evidence="8" type="ORF">UT64_C0036G0011</name>
</gene>
<dbReference type="GO" id="GO:0009378">
    <property type="term" value="F:four-way junction helicase activity"/>
    <property type="evidence" value="ECO:0007669"/>
    <property type="project" value="InterPro"/>
</dbReference>
<comment type="subunit">
    <text evidence="6">Homotetramer. Forms an RuvA(8)-RuvB(12)-Holliday junction (HJ) complex. HJ DNA is sandwiched between 2 RuvA tetramers; dsDNA enters through RuvA and exits via RuvB. An RuvB hexamer assembles on each DNA strand where it exits the tetramer. Each RuvB hexamer is contacted by two RuvA subunits (via domain III) on 2 adjacent RuvB subunits; this complex drives branch migration. In the full resolvosome a probable DNA-RuvA(4)-RuvB(12)-RuvC(2) complex forms which resolves the HJ.</text>
</comment>
<dbReference type="Gene3D" id="2.40.50.140">
    <property type="entry name" value="Nucleic acid-binding proteins"/>
    <property type="match status" value="1"/>
</dbReference>
<dbReference type="AlphaFoldDB" id="A0A0G0PW11"/>
<evidence type="ECO:0000313" key="8">
    <source>
        <dbReference type="EMBL" id="KKR32354.1"/>
    </source>
</evidence>
<comment type="domain">
    <text evidence="6">Has three domains with a flexible linker between the domains II and III and assumes an 'L' shape. Domain III is highly mobile and contacts RuvB.</text>
</comment>
<dbReference type="InterPro" id="IPR011114">
    <property type="entry name" value="RuvA_C"/>
</dbReference>
<dbReference type="InterPro" id="IPR012340">
    <property type="entry name" value="NA-bd_OB-fold"/>
</dbReference>
<dbReference type="SMART" id="SM00278">
    <property type="entry name" value="HhH1"/>
    <property type="match status" value="2"/>
</dbReference>
<keyword evidence="8" id="KW-0378">Hydrolase</keyword>
<dbReference type="GO" id="GO:0048476">
    <property type="term" value="C:Holliday junction resolvase complex"/>
    <property type="evidence" value="ECO:0007669"/>
    <property type="project" value="UniProtKB-UniRule"/>
</dbReference>
<keyword evidence="8" id="KW-0067">ATP-binding</keyword>
<dbReference type="NCBIfam" id="TIGR00084">
    <property type="entry name" value="ruvA"/>
    <property type="match status" value="1"/>
</dbReference>
<evidence type="ECO:0000313" key="9">
    <source>
        <dbReference type="Proteomes" id="UP000034137"/>
    </source>
</evidence>
<evidence type="ECO:0000256" key="1">
    <source>
        <dbReference type="ARBA" id="ARBA00022490"/>
    </source>
</evidence>
<dbReference type="GO" id="GO:0005737">
    <property type="term" value="C:cytoplasm"/>
    <property type="evidence" value="ECO:0007669"/>
    <property type="project" value="UniProtKB-SubCell"/>
</dbReference>
<protein>
    <recommendedName>
        <fullName evidence="6">Holliday junction branch migration complex subunit RuvA</fullName>
    </recommendedName>
</protein>
<dbReference type="InterPro" id="IPR000085">
    <property type="entry name" value="RuvA"/>
</dbReference>
<evidence type="ECO:0000256" key="4">
    <source>
        <dbReference type="ARBA" id="ARBA00023172"/>
    </source>
</evidence>
<dbReference type="SUPFAM" id="SSF46929">
    <property type="entry name" value="DNA helicase RuvA subunit, C-terminal domain"/>
    <property type="match status" value="1"/>
</dbReference>
<organism evidence="8 9">
    <name type="scientific">Candidatus Falkowbacteria bacterium GW2011_GWF2_39_8</name>
    <dbReference type="NCBI Taxonomy" id="1618642"/>
    <lineage>
        <taxon>Bacteria</taxon>
        <taxon>Candidatus Falkowiibacteriota</taxon>
    </lineage>
</organism>
<evidence type="ECO:0000256" key="2">
    <source>
        <dbReference type="ARBA" id="ARBA00022763"/>
    </source>
</evidence>
<dbReference type="PATRIC" id="fig|1618642.3.peg.693"/>
<dbReference type="Proteomes" id="UP000034137">
    <property type="component" value="Unassembled WGS sequence"/>
</dbReference>
<dbReference type="GO" id="GO:0009379">
    <property type="term" value="C:Holliday junction helicase complex"/>
    <property type="evidence" value="ECO:0007669"/>
    <property type="project" value="InterPro"/>
</dbReference>
<feature type="domain" description="Helix-hairpin-helix DNA-binding motif class 1" evidence="7">
    <location>
        <begin position="72"/>
        <end position="91"/>
    </location>
</feature>
<evidence type="ECO:0000259" key="7">
    <source>
        <dbReference type="SMART" id="SM00278"/>
    </source>
</evidence>
<keyword evidence="3 6" id="KW-0238">DNA-binding</keyword>
<dbReference type="Gene3D" id="1.10.150.20">
    <property type="entry name" value="5' to 3' exonuclease, C-terminal subdomain"/>
    <property type="match status" value="1"/>
</dbReference>
<evidence type="ECO:0000256" key="6">
    <source>
        <dbReference type="HAMAP-Rule" id="MF_00031"/>
    </source>
</evidence>
<dbReference type="CDD" id="cd14332">
    <property type="entry name" value="UBA_RuvA_C"/>
    <property type="match status" value="1"/>
</dbReference>
<feature type="region of interest" description="Domain II" evidence="6">
    <location>
        <begin position="64"/>
        <end position="141"/>
    </location>
</feature>
<comment type="similarity">
    <text evidence="6">Belongs to the RuvA family.</text>
</comment>
<dbReference type="Gene3D" id="1.10.8.10">
    <property type="entry name" value="DNA helicase RuvA subunit, C-terminal domain"/>
    <property type="match status" value="1"/>
</dbReference>
<dbReference type="HAMAP" id="MF_00031">
    <property type="entry name" value="DNA_HJ_migration_RuvA"/>
    <property type="match status" value="1"/>
</dbReference>
<dbReference type="EMBL" id="LBXO01000036">
    <property type="protein sequence ID" value="KKR32354.1"/>
    <property type="molecule type" value="Genomic_DNA"/>
</dbReference>